<feature type="transmembrane region" description="Helical" evidence="12">
    <location>
        <begin position="112"/>
        <end position="133"/>
    </location>
</feature>
<dbReference type="Pfam" id="PF07690">
    <property type="entry name" value="MFS_1"/>
    <property type="match status" value="1"/>
</dbReference>
<comment type="function">
    <text evidence="1">Mediates high-affinity intracellular uptake of the rare oligo-element molybdenum.</text>
</comment>
<keyword evidence="4" id="KW-0813">Transport</keyword>
<feature type="chain" id="PRO_5043272900" description="Molybdate-anion transporter" evidence="13">
    <location>
        <begin position="20"/>
        <end position="292"/>
    </location>
</feature>
<dbReference type="PANTHER" id="PTHR23516">
    <property type="entry name" value="SAM (S-ADENOSYL METHIONINE) TRANSPORTER"/>
    <property type="match status" value="1"/>
</dbReference>
<dbReference type="InterPro" id="IPR036259">
    <property type="entry name" value="MFS_trans_sf"/>
</dbReference>
<reference evidence="15 16" key="2">
    <citation type="submission" date="2024-05" db="EMBL/GenBank/DDBJ databases">
        <authorList>
            <person name="Chen Y."/>
            <person name="Shah S."/>
            <person name="Dougan E. K."/>
            <person name="Thang M."/>
            <person name="Chan C."/>
        </authorList>
    </citation>
    <scope>NUCLEOTIDE SEQUENCE [LARGE SCALE GENOMIC DNA]</scope>
</reference>
<dbReference type="AlphaFoldDB" id="A0A9P1GBE2"/>
<keyword evidence="9 12" id="KW-0472">Membrane</keyword>
<dbReference type="OrthoDB" id="333577at2759"/>
<name>A0A9P1GBE2_9DINO</name>
<evidence type="ECO:0000256" key="3">
    <source>
        <dbReference type="ARBA" id="ARBA00021242"/>
    </source>
</evidence>
<dbReference type="EMBL" id="CAMXCT010003370">
    <property type="protein sequence ID" value="CAI4004137.1"/>
    <property type="molecule type" value="Genomic_DNA"/>
</dbReference>
<evidence type="ECO:0000256" key="2">
    <source>
        <dbReference type="ARBA" id="ARBA00004651"/>
    </source>
</evidence>
<dbReference type="GO" id="GO:0015098">
    <property type="term" value="F:molybdate ion transmembrane transporter activity"/>
    <property type="evidence" value="ECO:0007669"/>
    <property type="project" value="InterPro"/>
</dbReference>
<keyword evidence="16" id="KW-1185">Reference proteome</keyword>
<evidence type="ECO:0000256" key="1">
    <source>
        <dbReference type="ARBA" id="ARBA00003019"/>
    </source>
</evidence>
<keyword evidence="7 12" id="KW-1133">Transmembrane helix</keyword>
<evidence type="ECO:0000313" key="14">
    <source>
        <dbReference type="EMBL" id="CAI4004137.1"/>
    </source>
</evidence>
<comment type="caution">
    <text evidence="14">The sequence shown here is derived from an EMBL/GenBank/DDBJ whole genome shotgun (WGS) entry which is preliminary data.</text>
</comment>
<proteinExistence type="predicted"/>
<dbReference type="SUPFAM" id="SSF103473">
    <property type="entry name" value="MFS general substrate transporter"/>
    <property type="match status" value="1"/>
</dbReference>
<evidence type="ECO:0000256" key="12">
    <source>
        <dbReference type="SAM" id="Phobius"/>
    </source>
</evidence>
<evidence type="ECO:0000313" key="16">
    <source>
        <dbReference type="Proteomes" id="UP001152797"/>
    </source>
</evidence>
<feature type="transmembrane region" description="Helical" evidence="12">
    <location>
        <begin position="264"/>
        <end position="281"/>
    </location>
</feature>
<dbReference type="PANTHER" id="PTHR23516:SF1">
    <property type="entry name" value="MOLYBDATE-ANION TRANSPORTER"/>
    <property type="match status" value="1"/>
</dbReference>
<evidence type="ECO:0000256" key="11">
    <source>
        <dbReference type="ARBA" id="ARBA00032555"/>
    </source>
</evidence>
<feature type="transmembrane region" description="Helical" evidence="12">
    <location>
        <begin position="46"/>
        <end position="65"/>
    </location>
</feature>
<protein>
    <recommendedName>
        <fullName evidence="3">Molybdate-anion transporter</fullName>
    </recommendedName>
    <alternativeName>
        <fullName evidence="10">Major facilitator superfamily domain-containing protein 5</fullName>
    </alternativeName>
    <alternativeName>
        <fullName evidence="11">Molybdate transporter 2 homolog</fullName>
    </alternativeName>
</protein>
<feature type="signal peptide" evidence="13">
    <location>
        <begin position="1"/>
        <end position="19"/>
    </location>
</feature>
<evidence type="ECO:0000256" key="5">
    <source>
        <dbReference type="ARBA" id="ARBA00022475"/>
    </source>
</evidence>
<evidence type="ECO:0000256" key="8">
    <source>
        <dbReference type="ARBA" id="ARBA00023065"/>
    </source>
</evidence>
<feature type="transmembrane region" description="Helical" evidence="12">
    <location>
        <begin position="145"/>
        <end position="166"/>
    </location>
</feature>
<comment type="subcellular location">
    <subcellularLocation>
        <location evidence="2">Cell membrane</location>
        <topology evidence="2">Multi-pass membrane protein</topology>
    </subcellularLocation>
</comment>
<evidence type="ECO:0000256" key="13">
    <source>
        <dbReference type="SAM" id="SignalP"/>
    </source>
</evidence>
<feature type="transmembrane region" description="Helical" evidence="12">
    <location>
        <begin position="203"/>
        <end position="226"/>
    </location>
</feature>
<feature type="transmembrane region" description="Helical" evidence="12">
    <location>
        <begin position="238"/>
        <end position="258"/>
    </location>
</feature>
<keyword evidence="5" id="KW-1003">Cell membrane</keyword>
<feature type="transmembrane region" description="Helical" evidence="12">
    <location>
        <begin position="178"/>
        <end position="197"/>
    </location>
</feature>
<dbReference type="Gene3D" id="1.20.1250.20">
    <property type="entry name" value="MFS general substrate transporter like domains"/>
    <property type="match status" value="1"/>
</dbReference>
<dbReference type="EMBL" id="CAMXCT020003370">
    <property type="protein sequence ID" value="CAL1157512.1"/>
    <property type="molecule type" value="Genomic_DNA"/>
</dbReference>
<evidence type="ECO:0000256" key="4">
    <source>
        <dbReference type="ARBA" id="ARBA00022448"/>
    </source>
</evidence>
<organism evidence="14">
    <name type="scientific">Cladocopium goreaui</name>
    <dbReference type="NCBI Taxonomy" id="2562237"/>
    <lineage>
        <taxon>Eukaryota</taxon>
        <taxon>Sar</taxon>
        <taxon>Alveolata</taxon>
        <taxon>Dinophyceae</taxon>
        <taxon>Suessiales</taxon>
        <taxon>Symbiodiniaceae</taxon>
        <taxon>Cladocopium</taxon>
    </lineage>
</organism>
<evidence type="ECO:0000256" key="10">
    <source>
        <dbReference type="ARBA" id="ARBA00030646"/>
    </source>
</evidence>
<dbReference type="EMBL" id="CAMXCT030003370">
    <property type="protein sequence ID" value="CAL4791449.1"/>
    <property type="molecule type" value="Genomic_DNA"/>
</dbReference>
<sequence>MWSGSWLVAIASGIVGAAAVSAAPRKLYNLHMGLNLDFNLVFGGPVAAFDLAALCCGVGAVLLILQQADARPPDPEWHVEATVGTTPVLSRRSPASSGRPGRSGSWRRGIEVILFGAIIAAFEGALFVFVFSWSPLLLGGWPGLGPHLGLVFSLFMLCCAGGSFCFKTLSEIWSPAKLLFPILAVAFSSLFAAAYAARVNCMPAVLVAFLLFELSVGMYFPCTSALKSDVVPDQKRALIYSLYRVPLNGFALGVLLGVPSQTSALALCGAVLCVVAVWAVLMPSKLAQRMAD</sequence>
<dbReference type="Proteomes" id="UP001152797">
    <property type="component" value="Unassembled WGS sequence"/>
</dbReference>
<gene>
    <name evidence="14" type="ORF">C1SCF055_LOCUS29952</name>
</gene>
<dbReference type="GO" id="GO:0006811">
    <property type="term" value="P:monoatomic ion transport"/>
    <property type="evidence" value="ECO:0007669"/>
    <property type="project" value="UniProtKB-KW"/>
</dbReference>
<keyword evidence="6 12" id="KW-0812">Transmembrane</keyword>
<evidence type="ECO:0000313" key="15">
    <source>
        <dbReference type="EMBL" id="CAL4791449.1"/>
    </source>
</evidence>
<accession>A0A9P1GBE2</accession>
<dbReference type="InterPro" id="IPR008509">
    <property type="entry name" value="MOT2/MFSD5"/>
</dbReference>
<keyword evidence="8" id="KW-0406">Ion transport</keyword>
<evidence type="ECO:0000256" key="6">
    <source>
        <dbReference type="ARBA" id="ARBA00022692"/>
    </source>
</evidence>
<keyword evidence="13" id="KW-0732">Signal</keyword>
<dbReference type="InterPro" id="IPR011701">
    <property type="entry name" value="MFS"/>
</dbReference>
<evidence type="ECO:0000256" key="9">
    <source>
        <dbReference type="ARBA" id="ARBA00023136"/>
    </source>
</evidence>
<evidence type="ECO:0000256" key="7">
    <source>
        <dbReference type="ARBA" id="ARBA00022989"/>
    </source>
</evidence>
<dbReference type="GO" id="GO:0005886">
    <property type="term" value="C:plasma membrane"/>
    <property type="evidence" value="ECO:0007669"/>
    <property type="project" value="UniProtKB-SubCell"/>
</dbReference>
<reference evidence="14" key="1">
    <citation type="submission" date="2022-10" db="EMBL/GenBank/DDBJ databases">
        <authorList>
            <person name="Chen Y."/>
            <person name="Dougan E. K."/>
            <person name="Chan C."/>
            <person name="Rhodes N."/>
            <person name="Thang M."/>
        </authorList>
    </citation>
    <scope>NUCLEOTIDE SEQUENCE</scope>
</reference>